<evidence type="ECO:0008006" key="4">
    <source>
        <dbReference type="Google" id="ProtNLM"/>
    </source>
</evidence>
<accession>A0ABQ8K9M8</accession>
<proteinExistence type="predicted"/>
<keyword evidence="3" id="KW-1185">Reference proteome</keyword>
<comment type="caution">
    <text evidence="2">The sequence shown here is derived from an EMBL/GenBank/DDBJ whole genome shotgun (WGS) entry which is preliminary data.</text>
</comment>
<evidence type="ECO:0000313" key="2">
    <source>
        <dbReference type="EMBL" id="KAH9833969.1"/>
    </source>
</evidence>
<dbReference type="Proteomes" id="UP000814176">
    <property type="component" value="Unassembled WGS sequence"/>
</dbReference>
<dbReference type="GeneID" id="72005045"/>
<evidence type="ECO:0000313" key="3">
    <source>
        <dbReference type="Proteomes" id="UP000814176"/>
    </source>
</evidence>
<dbReference type="RefSeq" id="XP_047776625.1">
    <property type="nucleotide sequence ID" value="XM_047924313.1"/>
</dbReference>
<feature type="signal peptide" evidence="1">
    <location>
        <begin position="1"/>
        <end position="22"/>
    </location>
</feature>
<protein>
    <recommendedName>
        <fullName evidence="4">Secreted protein</fullName>
    </recommendedName>
</protein>
<sequence length="95" mass="9969">MHIRPAKSRGFLSIIFIAHAYASMSASATAALCSALAGLGFSSPALGAMYSLAEYNRYASCEAHKVSDLCHGGSRVREGSALPSPSAECIVYPRM</sequence>
<reference evidence="2 3" key="1">
    <citation type="journal article" date="2021" name="Environ. Microbiol.">
        <title>Gene family expansions and transcriptome signatures uncover fungal adaptations to wood decay.</title>
        <authorList>
            <person name="Hage H."/>
            <person name="Miyauchi S."/>
            <person name="Viragh M."/>
            <person name="Drula E."/>
            <person name="Min B."/>
            <person name="Chaduli D."/>
            <person name="Navarro D."/>
            <person name="Favel A."/>
            <person name="Norest M."/>
            <person name="Lesage-Meessen L."/>
            <person name="Balint B."/>
            <person name="Merenyi Z."/>
            <person name="de Eugenio L."/>
            <person name="Morin E."/>
            <person name="Martinez A.T."/>
            <person name="Baldrian P."/>
            <person name="Stursova M."/>
            <person name="Martinez M.J."/>
            <person name="Novotny C."/>
            <person name="Magnuson J.K."/>
            <person name="Spatafora J.W."/>
            <person name="Maurice S."/>
            <person name="Pangilinan J."/>
            <person name="Andreopoulos W."/>
            <person name="LaButti K."/>
            <person name="Hundley H."/>
            <person name="Na H."/>
            <person name="Kuo A."/>
            <person name="Barry K."/>
            <person name="Lipzen A."/>
            <person name="Henrissat B."/>
            <person name="Riley R."/>
            <person name="Ahrendt S."/>
            <person name="Nagy L.G."/>
            <person name="Grigoriev I.V."/>
            <person name="Martin F."/>
            <person name="Rosso M.N."/>
        </authorList>
    </citation>
    <scope>NUCLEOTIDE SEQUENCE [LARGE SCALE GENOMIC DNA]</scope>
    <source>
        <strain evidence="2 3">CIRM-BRFM 1785</strain>
    </source>
</reference>
<evidence type="ECO:0000256" key="1">
    <source>
        <dbReference type="SAM" id="SignalP"/>
    </source>
</evidence>
<dbReference type="EMBL" id="JADCUA010000016">
    <property type="protein sequence ID" value="KAH9833969.1"/>
    <property type="molecule type" value="Genomic_DNA"/>
</dbReference>
<gene>
    <name evidence="2" type="ORF">C8Q71DRAFT_770376</name>
</gene>
<keyword evidence="1" id="KW-0732">Signal</keyword>
<feature type="non-terminal residue" evidence="2">
    <location>
        <position position="95"/>
    </location>
</feature>
<organism evidence="2 3">
    <name type="scientific">Rhodofomes roseus</name>
    <dbReference type="NCBI Taxonomy" id="34475"/>
    <lineage>
        <taxon>Eukaryota</taxon>
        <taxon>Fungi</taxon>
        <taxon>Dikarya</taxon>
        <taxon>Basidiomycota</taxon>
        <taxon>Agaricomycotina</taxon>
        <taxon>Agaricomycetes</taxon>
        <taxon>Polyporales</taxon>
        <taxon>Rhodofomes</taxon>
    </lineage>
</organism>
<name>A0ABQ8K9M8_9APHY</name>
<feature type="chain" id="PRO_5046066056" description="Secreted protein" evidence="1">
    <location>
        <begin position="23"/>
        <end position="95"/>
    </location>
</feature>